<dbReference type="Gene3D" id="3.30.565.10">
    <property type="entry name" value="Histidine kinase-like ATPase, C-terminal domain"/>
    <property type="match status" value="1"/>
</dbReference>
<feature type="transmembrane region" description="Helical" evidence="8">
    <location>
        <begin position="169"/>
        <end position="187"/>
    </location>
</feature>
<evidence type="ECO:0000256" key="5">
    <source>
        <dbReference type="ARBA" id="ARBA00022679"/>
    </source>
</evidence>
<keyword evidence="5" id="KW-0808">Transferase</keyword>
<dbReference type="InterPro" id="IPR050736">
    <property type="entry name" value="Sensor_HK_Regulatory"/>
</dbReference>
<feature type="transmembrane region" description="Helical" evidence="8">
    <location>
        <begin position="278"/>
        <end position="302"/>
    </location>
</feature>
<keyword evidence="8" id="KW-1133">Transmembrane helix</keyword>
<dbReference type="SMART" id="SM00388">
    <property type="entry name" value="HisKA"/>
    <property type="match status" value="1"/>
</dbReference>
<evidence type="ECO:0000313" key="11">
    <source>
        <dbReference type="Proteomes" id="UP000272560"/>
    </source>
</evidence>
<dbReference type="PRINTS" id="PR00344">
    <property type="entry name" value="BCTRLSENSOR"/>
</dbReference>
<proteinExistence type="predicted"/>
<name>A0A3A5M9B1_9MICC</name>
<evidence type="ECO:0000313" key="10">
    <source>
        <dbReference type="EMBL" id="RJT83375.1"/>
    </source>
</evidence>
<keyword evidence="8" id="KW-0812">Transmembrane</keyword>
<evidence type="ECO:0000256" key="4">
    <source>
        <dbReference type="ARBA" id="ARBA00022553"/>
    </source>
</evidence>
<dbReference type="PROSITE" id="PS50109">
    <property type="entry name" value="HIS_KIN"/>
    <property type="match status" value="1"/>
</dbReference>
<feature type="transmembrane region" description="Helical" evidence="8">
    <location>
        <begin position="93"/>
        <end position="116"/>
    </location>
</feature>
<evidence type="ECO:0000259" key="9">
    <source>
        <dbReference type="PROSITE" id="PS50109"/>
    </source>
</evidence>
<evidence type="ECO:0000256" key="7">
    <source>
        <dbReference type="ARBA" id="ARBA00023012"/>
    </source>
</evidence>
<dbReference type="Gene3D" id="1.10.287.130">
    <property type="match status" value="1"/>
</dbReference>
<dbReference type="Proteomes" id="UP000272560">
    <property type="component" value="Unassembled WGS sequence"/>
</dbReference>
<dbReference type="InterPro" id="IPR036890">
    <property type="entry name" value="HATPase_C_sf"/>
</dbReference>
<dbReference type="PANTHER" id="PTHR43711">
    <property type="entry name" value="TWO-COMPONENT HISTIDINE KINASE"/>
    <property type="match status" value="1"/>
</dbReference>
<dbReference type="InterPro" id="IPR003661">
    <property type="entry name" value="HisK_dim/P_dom"/>
</dbReference>
<dbReference type="CDD" id="cd00075">
    <property type="entry name" value="HATPase"/>
    <property type="match status" value="1"/>
</dbReference>
<evidence type="ECO:0000256" key="3">
    <source>
        <dbReference type="ARBA" id="ARBA00012438"/>
    </source>
</evidence>
<keyword evidence="7" id="KW-0902">Two-component regulatory system</keyword>
<feature type="domain" description="Histidine kinase" evidence="9">
    <location>
        <begin position="451"/>
        <end position="668"/>
    </location>
</feature>
<sequence>MGEARMHTVAGRLAALSPASLHILFGLLLAAAAVFGRHTNLESTGLALVWPAAGIAFLWGLWASRTRQDLLIALTAGLPILAVVNLVTGLSVVLALAVALGSAAQTAVAVAFFRRLVPDMSVRTVGDYLRLGAVALVACSVGALFIVVGSAIEGSAEPLAAFIPWLVRHAVSLTALGSLGIVVAASITARAEGQTRAPLSVARRGEYAFLIVISVILYVATFGSGSALPIAYTTIPAHMWAGLRLRSGWAMLHGLASGAFLLYFTLERRGPFQDLDPGIAAYVAQSFMFIAFSLSAVLALSMDERRRLIDRLYRANEEAKAAAELRDLVIGRMNDGVLVVGADRSLIFQNSTSERWLGVMAAGPGEVLTRDYEITTPSGRRLAEGDNPLDLALQGTVTERMDLNLTHHSGEVMHLSVDALPLPGDRGAVVVLRNVTHERLYQRDLGRFASVVAHDLLTPLTVFDGWLELLEDPDLPPAEREASIGRLQQASLRMRTLIRNLLAYSLAKEERSTASRIDVGRMVDGIIDLRTALPGTQLPEVHFEVDAPHPVYADERLFLQLMENLVGNAMKYGKTDGTGEVTVTTSVDARTGRTLVHVRDNGIGVPEGDLERVFEEFHRSENGLGQASGTGLGLAICRRIAESHGGSISVRNVEEGGAEFTVSLPGAPDQLPEGIPLAEVGEVEAPKVPAS</sequence>
<dbReference type="InterPro" id="IPR036097">
    <property type="entry name" value="HisK_dim/P_sf"/>
</dbReference>
<feature type="transmembrane region" description="Helical" evidence="8">
    <location>
        <begin position="207"/>
        <end position="228"/>
    </location>
</feature>
<keyword evidence="11" id="KW-1185">Reference proteome</keyword>
<dbReference type="PANTHER" id="PTHR43711:SF1">
    <property type="entry name" value="HISTIDINE KINASE 1"/>
    <property type="match status" value="1"/>
</dbReference>
<dbReference type="Pfam" id="PF02518">
    <property type="entry name" value="HATPase_c"/>
    <property type="match status" value="1"/>
</dbReference>
<dbReference type="GO" id="GO:0000155">
    <property type="term" value="F:phosphorelay sensor kinase activity"/>
    <property type="evidence" value="ECO:0007669"/>
    <property type="project" value="InterPro"/>
</dbReference>
<dbReference type="CDD" id="cd00082">
    <property type="entry name" value="HisKA"/>
    <property type="match status" value="1"/>
</dbReference>
<dbReference type="InterPro" id="IPR003594">
    <property type="entry name" value="HATPase_dom"/>
</dbReference>
<dbReference type="Gene3D" id="3.30.450.20">
    <property type="entry name" value="PAS domain"/>
    <property type="match status" value="1"/>
</dbReference>
<dbReference type="Pfam" id="PF00512">
    <property type="entry name" value="HisKA"/>
    <property type="match status" value="1"/>
</dbReference>
<dbReference type="EC" id="2.7.13.3" evidence="3"/>
<accession>A0A3A5M9B1</accession>
<keyword evidence="8" id="KW-0472">Membrane</keyword>
<feature type="transmembrane region" description="Helical" evidence="8">
    <location>
        <begin position="248"/>
        <end position="266"/>
    </location>
</feature>
<evidence type="ECO:0000256" key="2">
    <source>
        <dbReference type="ARBA" id="ARBA00004236"/>
    </source>
</evidence>
<gene>
    <name evidence="10" type="ORF">D6T63_02760</name>
</gene>
<feature type="transmembrane region" description="Helical" evidence="8">
    <location>
        <begin position="46"/>
        <end position="63"/>
    </location>
</feature>
<feature type="transmembrane region" description="Helical" evidence="8">
    <location>
        <begin position="128"/>
        <end position="149"/>
    </location>
</feature>
<protein>
    <recommendedName>
        <fullName evidence="3">histidine kinase</fullName>
        <ecNumber evidence="3">2.7.13.3</ecNumber>
    </recommendedName>
</protein>
<comment type="catalytic activity">
    <reaction evidence="1">
        <text>ATP + protein L-histidine = ADP + protein N-phospho-L-histidine.</text>
        <dbReference type="EC" id="2.7.13.3"/>
    </reaction>
</comment>
<dbReference type="InterPro" id="IPR035965">
    <property type="entry name" value="PAS-like_dom_sf"/>
</dbReference>
<feature type="transmembrane region" description="Helical" evidence="8">
    <location>
        <begin position="70"/>
        <end position="87"/>
    </location>
</feature>
<keyword evidence="6" id="KW-0418">Kinase</keyword>
<reference evidence="10 11" key="1">
    <citation type="submission" date="2018-09" db="EMBL/GenBank/DDBJ databases">
        <title>Novel species of Arthrobacter.</title>
        <authorList>
            <person name="Liu Q."/>
            <person name="Xin Y.-H."/>
        </authorList>
    </citation>
    <scope>NUCLEOTIDE SEQUENCE [LARGE SCALE GENOMIC DNA]</scope>
    <source>
        <strain evidence="10 11">Hz2</strain>
    </source>
</reference>
<evidence type="ECO:0000256" key="6">
    <source>
        <dbReference type="ARBA" id="ARBA00022777"/>
    </source>
</evidence>
<keyword evidence="4" id="KW-0597">Phosphoprotein</keyword>
<evidence type="ECO:0000256" key="8">
    <source>
        <dbReference type="SAM" id="Phobius"/>
    </source>
</evidence>
<evidence type="ECO:0000256" key="1">
    <source>
        <dbReference type="ARBA" id="ARBA00000085"/>
    </source>
</evidence>
<dbReference type="SUPFAM" id="SSF55785">
    <property type="entry name" value="PYP-like sensor domain (PAS domain)"/>
    <property type="match status" value="1"/>
</dbReference>
<dbReference type="GO" id="GO:0005886">
    <property type="term" value="C:plasma membrane"/>
    <property type="evidence" value="ECO:0007669"/>
    <property type="project" value="UniProtKB-SubCell"/>
</dbReference>
<dbReference type="InterPro" id="IPR004358">
    <property type="entry name" value="Sig_transdc_His_kin-like_C"/>
</dbReference>
<dbReference type="SUPFAM" id="SSF55874">
    <property type="entry name" value="ATPase domain of HSP90 chaperone/DNA topoisomerase II/histidine kinase"/>
    <property type="match status" value="1"/>
</dbReference>
<dbReference type="InterPro" id="IPR005467">
    <property type="entry name" value="His_kinase_dom"/>
</dbReference>
<dbReference type="SMART" id="SM00387">
    <property type="entry name" value="HATPase_c"/>
    <property type="match status" value="1"/>
</dbReference>
<dbReference type="SUPFAM" id="SSF47384">
    <property type="entry name" value="Homodimeric domain of signal transducing histidine kinase"/>
    <property type="match status" value="1"/>
</dbReference>
<dbReference type="EMBL" id="QZVT01000001">
    <property type="protein sequence ID" value="RJT83375.1"/>
    <property type="molecule type" value="Genomic_DNA"/>
</dbReference>
<comment type="subcellular location">
    <subcellularLocation>
        <location evidence="2">Cell membrane</location>
    </subcellularLocation>
</comment>
<dbReference type="AlphaFoldDB" id="A0A3A5M9B1"/>
<organism evidence="10 11">
    <name type="scientific">Arthrobacter cheniae</name>
    <dbReference type="NCBI Taxonomy" id="1258888"/>
    <lineage>
        <taxon>Bacteria</taxon>
        <taxon>Bacillati</taxon>
        <taxon>Actinomycetota</taxon>
        <taxon>Actinomycetes</taxon>
        <taxon>Micrococcales</taxon>
        <taxon>Micrococcaceae</taxon>
        <taxon>Arthrobacter</taxon>
    </lineage>
</organism>
<comment type="caution">
    <text evidence="10">The sequence shown here is derived from an EMBL/GenBank/DDBJ whole genome shotgun (WGS) entry which is preliminary data.</text>
</comment>